<accession>C6H7P4</accession>
<dbReference type="AlphaFoldDB" id="C6H7P4"/>
<dbReference type="Proteomes" id="UP000002624">
    <property type="component" value="Unassembled WGS sequence"/>
</dbReference>
<dbReference type="EMBL" id="GG692420">
    <property type="protein sequence ID" value="EER44415.1"/>
    <property type="molecule type" value="Genomic_DNA"/>
</dbReference>
<dbReference type="OrthoDB" id="10282341at2759"/>
<proteinExistence type="predicted"/>
<gene>
    <name evidence="1" type="ORF">HCDG_02445</name>
</gene>
<dbReference type="HOGENOM" id="CLU_1481558_0_0_1"/>
<dbReference type="VEuPathDB" id="FungiDB:HCDG_02445"/>
<evidence type="ECO:0000313" key="2">
    <source>
        <dbReference type="Proteomes" id="UP000002624"/>
    </source>
</evidence>
<organism evidence="1 2">
    <name type="scientific">Ajellomyces capsulatus (strain H143)</name>
    <name type="common">Darling's disease fungus</name>
    <name type="synonym">Histoplasma capsulatum</name>
    <dbReference type="NCBI Taxonomy" id="544712"/>
    <lineage>
        <taxon>Eukaryota</taxon>
        <taxon>Fungi</taxon>
        <taxon>Dikarya</taxon>
        <taxon>Ascomycota</taxon>
        <taxon>Pezizomycotina</taxon>
        <taxon>Eurotiomycetes</taxon>
        <taxon>Eurotiomycetidae</taxon>
        <taxon>Onygenales</taxon>
        <taxon>Ajellomycetaceae</taxon>
        <taxon>Histoplasma</taxon>
    </lineage>
</organism>
<sequence length="182" mass="20494">MVASNNQQIKGSRIINGEQKMYKYGHKESKYHFIFTSQILKSIFQLHPRKTTLEPIQQLAKMHYLTAALFTLASLSSMIPLCSGATLHKREDPLTLYPEINSKNGGVRLDEGKCYAKSDQYKLTSGWIFVPFQTSCAYYSSTDCSGSYVRHLLAPGVKDTPAYLRDVHADVNSIKCDHLAPK</sequence>
<reference evidence="2" key="1">
    <citation type="submission" date="2009-05" db="EMBL/GenBank/DDBJ databases">
        <title>The genome sequence of Ajellomyces capsulatus strain H143.</title>
        <authorList>
            <person name="Champion M."/>
            <person name="Cuomo C.A."/>
            <person name="Ma L.-J."/>
            <person name="Henn M.R."/>
            <person name="Sil A."/>
            <person name="Goldman B."/>
            <person name="Young S.K."/>
            <person name="Kodira C.D."/>
            <person name="Zeng Q."/>
            <person name="Koehrsen M."/>
            <person name="Alvarado L."/>
            <person name="Berlin A.M."/>
            <person name="Borenstein D."/>
            <person name="Chen Z."/>
            <person name="Engels R."/>
            <person name="Freedman E."/>
            <person name="Gellesch M."/>
            <person name="Goldberg J."/>
            <person name="Griggs A."/>
            <person name="Gujja S."/>
            <person name="Heiman D.I."/>
            <person name="Hepburn T.A."/>
            <person name="Howarth C."/>
            <person name="Jen D."/>
            <person name="Larson L."/>
            <person name="Lewis B."/>
            <person name="Mehta T."/>
            <person name="Park D."/>
            <person name="Pearson M."/>
            <person name="Roberts A."/>
            <person name="Saif S."/>
            <person name="Shea T.D."/>
            <person name="Shenoy N."/>
            <person name="Sisk P."/>
            <person name="Stolte C."/>
            <person name="Sykes S."/>
            <person name="Walk T."/>
            <person name="White J."/>
            <person name="Yandava C."/>
            <person name="Klein B."/>
            <person name="McEwen J.G."/>
            <person name="Puccia R."/>
            <person name="Goldman G.H."/>
            <person name="Felipe M.S."/>
            <person name="Nino-Vega G."/>
            <person name="San-Blas G."/>
            <person name="Taylor J.W."/>
            <person name="Mendoza L."/>
            <person name="Galagan J.E."/>
            <person name="Nusbaum C."/>
            <person name="Birren B.W."/>
        </authorList>
    </citation>
    <scope>NUCLEOTIDE SEQUENCE [LARGE SCALE GENOMIC DNA]</scope>
    <source>
        <strain evidence="2">H143</strain>
    </source>
</reference>
<evidence type="ECO:0000313" key="1">
    <source>
        <dbReference type="EMBL" id="EER44415.1"/>
    </source>
</evidence>
<protein>
    <submittedName>
        <fullName evidence="1">Uncharacterized protein</fullName>
    </submittedName>
</protein>
<name>C6H7P4_AJECH</name>